<comment type="similarity">
    <text evidence="4">Belongs to the DEAD box helicase family.</text>
</comment>
<name>A0A914R136_9BILA</name>
<evidence type="ECO:0000256" key="3">
    <source>
        <dbReference type="ARBA" id="ARBA00022840"/>
    </source>
</evidence>
<dbReference type="GO" id="GO:0016787">
    <property type="term" value="F:hydrolase activity"/>
    <property type="evidence" value="ECO:0007669"/>
    <property type="project" value="UniProtKB-KW"/>
</dbReference>
<dbReference type="Proteomes" id="UP000887578">
    <property type="component" value="Unplaced"/>
</dbReference>
<comment type="domain">
    <text evidence="4">The Q motif is unique to and characteristic of the DEAD box family of RNA helicases and controls ATP binding and hydrolysis.</text>
</comment>
<keyword evidence="6" id="KW-1185">Reference proteome</keyword>
<keyword evidence="3 4" id="KW-0067">ATP-binding</keyword>
<dbReference type="GO" id="GO:0003724">
    <property type="term" value="F:RNA helicase activity"/>
    <property type="evidence" value="ECO:0007669"/>
    <property type="project" value="UniProtKB-EC"/>
</dbReference>
<comment type="function">
    <text evidence="4">RNA helicase.</text>
</comment>
<accession>A0A914R136</accession>
<evidence type="ECO:0000259" key="5">
    <source>
        <dbReference type="PROSITE" id="PS51192"/>
    </source>
</evidence>
<dbReference type="WBParaSite" id="PDA_v2.g510.t1">
    <property type="protein sequence ID" value="PDA_v2.g510.t1"/>
    <property type="gene ID" value="PDA_v2.g510"/>
</dbReference>
<evidence type="ECO:0000256" key="1">
    <source>
        <dbReference type="ARBA" id="ARBA00022741"/>
    </source>
</evidence>
<dbReference type="GO" id="GO:0003723">
    <property type="term" value="F:RNA binding"/>
    <property type="evidence" value="ECO:0007669"/>
    <property type="project" value="UniProtKB-UniRule"/>
</dbReference>
<dbReference type="InterPro" id="IPR027417">
    <property type="entry name" value="P-loop_NTPase"/>
</dbReference>
<keyword evidence="1 4" id="KW-0547">Nucleotide-binding</keyword>
<keyword evidence="2 4" id="KW-0378">Hydrolase</keyword>
<dbReference type="InterPro" id="IPR011545">
    <property type="entry name" value="DEAD/DEAH_box_helicase_dom"/>
</dbReference>
<dbReference type="EC" id="3.6.4.13" evidence="4"/>
<dbReference type="Pfam" id="PF00270">
    <property type="entry name" value="DEAD"/>
    <property type="match status" value="1"/>
</dbReference>
<dbReference type="InterPro" id="IPR014001">
    <property type="entry name" value="Helicase_ATP-bd"/>
</dbReference>
<evidence type="ECO:0000256" key="4">
    <source>
        <dbReference type="RuleBase" id="RU365068"/>
    </source>
</evidence>
<sequence length="153" mass="16482">MHIIGISVTGSGKTLAFLLPMIQHVLARTAINEGRGGPIGLVISPTRKLEIQIFVAAHPFCKAVGFKAICLSGGNNYHQQEIQLSNGVNVAVCTPRRLIQLKNINVLLPTNFGARGFVIAEVRNVIYYDAVNKMDIHIHQISTTGRAGQSGIA</sequence>
<comment type="catalytic activity">
    <reaction evidence="4">
        <text>ATP + H2O = ADP + phosphate + H(+)</text>
        <dbReference type="Rhea" id="RHEA:13065"/>
        <dbReference type="ChEBI" id="CHEBI:15377"/>
        <dbReference type="ChEBI" id="CHEBI:15378"/>
        <dbReference type="ChEBI" id="CHEBI:30616"/>
        <dbReference type="ChEBI" id="CHEBI:43474"/>
        <dbReference type="ChEBI" id="CHEBI:456216"/>
        <dbReference type="EC" id="3.6.4.13"/>
    </reaction>
</comment>
<dbReference type="SUPFAM" id="SSF52540">
    <property type="entry name" value="P-loop containing nucleoside triphosphate hydrolases"/>
    <property type="match status" value="1"/>
</dbReference>
<reference evidence="7" key="1">
    <citation type="submission" date="2022-11" db="UniProtKB">
        <authorList>
            <consortium name="WormBaseParasite"/>
        </authorList>
    </citation>
    <scope>IDENTIFICATION</scope>
</reference>
<protein>
    <recommendedName>
        <fullName evidence="4">ATP-dependent RNA helicase</fullName>
        <ecNumber evidence="4">3.6.4.13</ecNumber>
    </recommendedName>
</protein>
<keyword evidence="4" id="KW-0347">Helicase</keyword>
<evidence type="ECO:0000256" key="2">
    <source>
        <dbReference type="ARBA" id="ARBA00022801"/>
    </source>
</evidence>
<proteinExistence type="inferred from homology"/>
<evidence type="ECO:0000313" key="7">
    <source>
        <dbReference type="WBParaSite" id="PDA_v2.g510.t1"/>
    </source>
</evidence>
<organism evidence="6 7">
    <name type="scientific">Panagrolaimus davidi</name>
    <dbReference type="NCBI Taxonomy" id="227884"/>
    <lineage>
        <taxon>Eukaryota</taxon>
        <taxon>Metazoa</taxon>
        <taxon>Ecdysozoa</taxon>
        <taxon>Nematoda</taxon>
        <taxon>Chromadorea</taxon>
        <taxon>Rhabditida</taxon>
        <taxon>Tylenchina</taxon>
        <taxon>Panagrolaimomorpha</taxon>
        <taxon>Panagrolaimoidea</taxon>
        <taxon>Panagrolaimidae</taxon>
        <taxon>Panagrolaimus</taxon>
    </lineage>
</organism>
<feature type="domain" description="Helicase ATP-binding" evidence="5">
    <location>
        <begin position="1"/>
        <end position="107"/>
    </location>
</feature>
<dbReference type="PANTHER" id="PTHR24031">
    <property type="entry name" value="RNA HELICASE"/>
    <property type="match status" value="1"/>
</dbReference>
<dbReference type="GO" id="GO:0005524">
    <property type="term" value="F:ATP binding"/>
    <property type="evidence" value="ECO:0007669"/>
    <property type="project" value="UniProtKB-UniRule"/>
</dbReference>
<keyword evidence="4" id="KW-0694">RNA-binding</keyword>
<dbReference type="PROSITE" id="PS51192">
    <property type="entry name" value="HELICASE_ATP_BIND_1"/>
    <property type="match status" value="1"/>
</dbReference>
<dbReference type="Gene3D" id="3.40.50.300">
    <property type="entry name" value="P-loop containing nucleotide triphosphate hydrolases"/>
    <property type="match status" value="1"/>
</dbReference>
<dbReference type="AlphaFoldDB" id="A0A914R136"/>
<evidence type="ECO:0000313" key="6">
    <source>
        <dbReference type="Proteomes" id="UP000887578"/>
    </source>
</evidence>